<dbReference type="EC" id="3.2.1.21" evidence="6"/>
<evidence type="ECO:0000256" key="7">
    <source>
        <dbReference type="ARBA" id="ARBA00014002"/>
    </source>
</evidence>
<dbReference type="EMBL" id="QGMJ01000106">
    <property type="protein sequence ID" value="TVY42202.1"/>
    <property type="molecule type" value="Genomic_DNA"/>
</dbReference>
<sequence length="946" mass="104714">MAVLLSWLAFTLAAVSATLIVPRANSSDPLASCPGYTASNVKTTSSGLTADLSLAGTACNAYGDDLKQLTLEVVYETDDRIHVKIQDAANSVYQVPASVLPRPAASSGTDSKQTNIQFSYKESPFSFSIIRGKEVLFDTSAASLVFESQYLRLRTSLPENPNLYGLGEHSDPFRLNTTDYIRTFWNQDAYSIPLGANLYGAHPVYYEHRTTGSHGVFFVNSNGMDVKINNTNGKDQYLEYNTLGGILDFYFLAGPTPIDVSKQYAEVVGTPAMQAYWAFGFHNCRYGYQDAFAVAEAVYNYSKADIPLETMWTDIDYSTSPEPYCTPLRLQKANFPTLAVDRRRVFSLDPDRFPLSKMQEVNHYLHSHNQKQIVMVDPAVAYQDYPPYQNGAQDDIFLKRDNGSYWIGVVWPGVTVFPDWFNTGVQNYWNNEFSTFFDPSNGVDIDGLWIDMNEPSNFPCNFPCDDPYAAAVGYPPPPPDVRSPPRPLPGFSCDFQPAGTPCTGTKERRTIAAAPYSPALQVEERQAAGQELGLPGRDLLYPKYAIHNAAAFTYADNAAGGGISNHTVNTDVIHQNGLAMYDTHNLYGTMMSTASRVAMQNRRPEERPLIITRSTFAGAGTKVGHWLGDNLSDWPHYQLSIRTMIAFASIYQVPMVGSDVCGYADNTTEQLCARWATLGAFSPFYRNHNGYPPNIAQEFYQWESVTTAAKKVIDIRYRLLDYIYTALYHQTLDGTPLINPLFYLYPQDPNTFAIENQYFYGPSLLISPVIEENSTTVSAYLPKDTFYDFYTHAPVHGQGASIAINDVEITDIPLHYRGGVIVPQRVKSAMTTTELRKQDFEIVVALGSDGKASGELYLDDGISLEQKAFTYLQFAFDGKKFSLKGTYGYNPGVSVARIIFLGVGSKPGGYSVNGLSAANWTHDDSTGEVVVPVGKPLTGDVEVSVN</sequence>
<keyword evidence="12" id="KW-0119">Carbohydrate metabolism</keyword>
<evidence type="ECO:0000256" key="13">
    <source>
        <dbReference type="ARBA" id="ARBA00023295"/>
    </source>
</evidence>
<evidence type="ECO:0000256" key="11">
    <source>
        <dbReference type="ARBA" id="ARBA00023180"/>
    </source>
</evidence>
<feature type="signal peptide" evidence="18">
    <location>
        <begin position="1"/>
        <end position="17"/>
    </location>
</feature>
<dbReference type="InterPro" id="IPR030458">
    <property type="entry name" value="Glyco_hydro_31_AS"/>
</dbReference>
<dbReference type="SUPFAM" id="SSF51445">
    <property type="entry name" value="(Trans)glycosidases"/>
    <property type="match status" value="1"/>
</dbReference>
<dbReference type="Pfam" id="PF13802">
    <property type="entry name" value="Gal_mutarotas_2"/>
    <property type="match status" value="1"/>
</dbReference>
<gene>
    <name evidence="22" type="primary">agdC</name>
    <name evidence="22" type="ORF">LSUB1_G002691</name>
</gene>
<comment type="catalytic activity">
    <reaction evidence="1">
        <text>Hydrolysis of terminal, non-reducing beta-D-glucosyl residues with release of beta-D-glucose.</text>
        <dbReference type="EC" id="3.2.1.21"/>
    </reaction>
</comment>
<evidence type="ECO:0000313" key="22">
    <source>
        <dbReference type="EMBL" id="TVY42202.1"/>
    </source>
</evidence>
<dbReference type="EC" id="3.2.1.20" evidence="5"/>
<feature type="domain" description="Glycoside hydrolase family 31 N-terminal" evidence="20">
    <location>
        <begin position="119"/>
        <end position="223"/>
    </location>
</feature>
<dbReference type="Proteomes" id="UP000462212">
    <property type="component" value="Unassembled WGS sequence"/>
</dbReference>
<evidence type="ECO:0000256" key="9">
    <source>
        <dbReference type="ARBA" id="ARBA00022729"/>
    </source>
</evidence>
<dbReference type="InterPro" id="IPR013780">
    <property type="entry name" value="Glyco_hydro_b"/>
</dbReference>
<dbReference type="Gene3D" id="2.60.40.1180">
    <property type="entry name" value="Golgi alpha-mannosidase II"/>
    <property type="match status" value="2"/>
</dbReference>
<dbReference type="GO" id="GO:0071555">
    <property type="term" value="P:cell wall organization"/>
    <property type="evidence" value="ECO:0007669"/>
    <property type="project" value="UniProtKB-KW"/>
</dbReference>
<feature type="domain" description="Glycoside hydrolase family 31 TIM barrel" evidence="19">
    <location>
        <begin position="271"/>
        <end position="726"/>
    </location>
</feature>
<comment type="caution">
    <text evidence="22">The sequence shown here is derived from an EMBL/GenBank/DDBJ whole genome shotgun (WGS) entry which is preliminary data.</text>
</comment>
<keyword evidence="15" id="KW-0624">Polysaccharide degradation</keyword>
<dbReference type="CDD" id="cd06602">
    <property type="entry name" value="GH31_MGAM_SI_GAA"/>
    <property type="match status" value="1"/>
</dbReference>
<keyword evidence="23" id="KW-1185">Reference proteome</keyword>
<evidence type="ECO:0000259" key="21">
    <source>
        <dbReference type="Pfam" id="PF21365"/>
    </source>
</evidence>
<keyword evidence="13 17" id="KW-0326">Glycosidase</keyword>
<evidence type="ECO:0000256" key="14">
    <source>
        <dbReference type="ARBA" id="ARBA00023316"/>
    </source>
</evidence>
<dbReference type="Gene3D" id="2.60.40.1760">
    <property type="entry name" value="glycosyl hydrolase (family 31)"/>
    <property type="match status" value="1"/>
</dbReference>
<keyword evidence="14" id="KW-0961">Cell wall biogenesis/degradation</keyword>
<dbReference type="CDD" id="cd14752">
    <property type="entry name" value="GH31_N"/>
    <property type="match status" value="1"/>
</dbReference>
<evidence type="ECO:0000259" key="19">
    <source>
        <dbReference type="Pfam" id="PF01055"/>
    </source>
</evidence>
<evidence type="ECO:0000256" key="15">
    <source>
        <dbReference type="ARBA" id="ARBA00023326"/>
    </source>
</evidence>
<evidence type="ECO:0000256" key="2">
    <source>
        <dbReference type="ARBA" id="ARBA00001657"/>
    </source>
</evidence>
<evidence type="ECO:0000256" key="18">
    <source>
        <dbReference type="SAM" id="SignalP"/>
    </source>
</evidence>
<evidence type="ECO:0000256" key="5">
    <source>
        <dbReference type="ARBA" id="ARBA00012741"/>
    </source>
</evidence>
<evidence type="ECO:0000313" key="23">
    <source>
        <dbReference type="Proteomes" id="UP000462212"/>
    </source>
</evidence>
<dbReference type="PROSITE" id="PS00129">
    <property type="entry name" value="GLYCOSYL_HYDROL_F31_1"/>
    <property type="match status" value="1"/>
</dbReference>
<comment type="function">
    <text evidence="16">Glucosidase involved in the degradation of cellulosic biomass. Has both alpha- and beta-glucosidase activity.</text>
</comment>
<dbReference type="InterPro" id="IPR000322">
    <property type="entry name" value="Glyco_hydro_31_TIM"/>
</dbReference>
<dbReference type="AlphaFoldDB" id="A0A8H8UFG9"/>
<proteinExistence type="inferred from homology"/>
<evidence type="ECO:0000256" key="12">
    <source>
        <dbReference type="ARBA" id="ARBA00023277"/>
    </source>
</evidence>
<keyword evidence="8" id="KW-0964">Secreted</keyword>
<evidence type="ECO:0000256" key="1">
    <source>
        <dbReference type="ARBA" id="ARBA00000448"/>
    </source>
</evidence>
<evidence type="ECO:0000256" key="8">
    <source>
        <dbReference type="ARBA" id="ARBA00022525"/>
    </source>
</evidence>
<keyword evidence="11" id="KW-0325">Glycoprotein</keyword>
<feature type="chain" id="PRO_5034441958" description="Probable alpha/beta-glucosidase agdC" evidence="18">
    <location>
        <begin position="18"/>
        <end position="946"/>
    </location>
</feature>
<evidence type="ECO:0000256" key="17">
    <source>
        <dbReference type="RuleBase" id="RU361185"/>
    </source>
</evidence>
<evidence type="ECO:0000259" key="20">
    <source>
        <dbReference type="Pfam" id="PF13802"/>
    </source>
</evidence>
<dbReference type="GO" id="GO:0004558">
    <property type="term" value="F:alpha-1,4-glucosidase activity"/>
    <property type="evidence" value="ECO:0007669"/>
    <property type="project" value="UniProtKB-EC"/>
</dbReference>
<evidence type="ECO:0000256" key="6">
    <source>
        <dbReference type="ARBA" id="ARBA00012744"/>
    </source>
</evidence>
<accession>A0A8H8UFG9</accession>
<dbReference type="InterPro" id="IPR048395">
    <property type="entry name" value="Glyco_hydro_31_C"/>
</dbReference>
<comment type="similarity">
    <text evidence="4 17">Belongs to the glycosyl hydrolase 31 family.</text>
</comment>
<dbReference type="SUPFAM" id="SSF74650">
    <property type="entry name" value="Galactose mutarotase-like"/>
    <property type="match status" value="1"/>
</dbReference>
<evidence type="ECO:0000256" key="16">
    <source>
        <dbReference type="ARBA" id="ARBA00025512"/>
    </source>
</evidence>
<dbReference type="GO" id="GO:0005576">
    <property type="term" value="C:extracellular region"/>
    <property type="evidence" value="ECO:0007669"/>
    <property type="project" value="UniProtKB-SubCell"/>
</dbReference>
<keyword evidence="9 18" id="KW-0732">Signal</keyword>
<dbReference type="InterPro" id="IPR011013">
    <property type="entry name" value="Gal_mutarotase_sf_dom"/>
</dbReference>
<evidence type="ECO:0000256" key="4">
    <source>
        <dbReference type="ARBA" id="ARBA00007806"/>
    </source>
</evidence>
<evidence type="ECO:0000256" key="10">
    <source>
        <dbReference type="ARBA" id="ARBA00022801"/>
    </source>
</evidence>
<evidence type="ECO:0000256" key="3">
    <source>
        <dbReference type="ARBA" id="ARBA00004613"/>
    </source>
</evidence>
<keyword evidence="10 17" id="KW-0378">Hydrolase</keyword>
<comment type="subcellular location">
    <subcellularLocation>
        <location evidence="3">Secreted</location>
    </subcellularLocation>
</comment>
<dbReference type="GO" id="GO:0000272">
    <property type="term" value="P:polysaccharide catabolic process"/>
    <property type="evidence" value="ECO:0007669"/>
    <property type="project" value="UniProtKB-KW"/>
</dbReference>
<dbReference type="OrthoDB" id="5839090at2759"/>
<feature type="domain" description="Glycosyl hydrolase family 31 C-terminal" evidence="21">
    <location>
        <begin position="734"/>
        <end position="822"/>
    </location>
</feature>
<dbReference type="InterPro" id="IPR017853">
    <property type="entry name" value="GH"/>
</dbReference>
<dbReference type="GO" id="GO:0008422">
    <property type="term" value="F:beta-glucosidase activity"/>
    <property type="evidence" value="ECO:0007669"/>
    <property type="project" value="UniProtKB-EC"/>
</dbReference>
<dbReference type="PANTHER" id="PTHR22762:SF67">
    <property type="entry name" value="ALPHA_BETA-GLUCOSIDASE AGDC-RELATED"/>
    <property type="match status" value="1"/>
</dbReference>
<protein>
    <recommendedName>
        <fullName evidence="7">Probable alpha/beta-glucosidase agdC</fullName>
        <ecNumber evidence="5">3.2.1.20</ecNumber>
        <ecNumber evidence="6">3.2.1.21</ecNumber>
    </recommendedName>
</protein>
<name>A0A8H8UFG9_9HELO</name>
<dbReference type="Pfam" id="PF21365">
    <property type="entry name" value="Glyco_hydro_31_3rd"/>
    <property type="match status" value="1"/>
</dbReference>
<dbReference type="GO" id="GO:0030246">
    <property type="term" value="F:carbohydrate binding"/>
    <property type="evidence" value="ECO:0007669"/>
    <property type="project" value="InterPro"/>
</dbReference>
<dbReference type="PANTHER" id="PTHR22762">
    <property type="entry name" value="ALPHA-GLUCOSIDASE"/>
    <property type="match status" value="1"/>
</dbReference>
<dbReference type="InterPro" id="IPR025887">
    <property type="entry name" value="Glyco_hydro_31_N_dom"/>
</dbReference>
<dbReference type="SUPFAM" id="SSF51011">
    <property type="entry name" value="Glycosyl hydrolase domain"/>
    <property type="match status" value="1"/>
</dbReference>
<reference evidence="22 23" key="1">
    <citation type="submission" date="2018-05" db="EMBL/GenBank/DDBJ databases">
        <title>Genome sequencing and assembly of the regulated plant pathogen Lachnellula willkommii and related sister species for the development of diagnostic species identification markers.</title>
        <authorList>
            <person name="Giroux E."/>
            <person name="Bilodeau G."/>
        </authorList>
    </citation>
    <scope>NUCLEOTIDE SEQUENCE [LARGE SCALE GENOMIC DNA]</scope>
    <source>
        <strain evidence="22 23">CBS 197.66</strain>
    </source>
</reference>
<comment type="catalytic activity">
    <reaction evidence="2">
        <text>Hydrolysis of terminal, non-reducing (1-&gt;4)-linked alpha-D-glucose residues with release of alpha-D-glucose.</text>
        <dbReference type="EC" id="3.2.1.20"/>
    </reaction>
</comment>
<organism evidence="22 23">
    <name type="scientific">Lachnellula subtilissima</name>
    <dbReference type="NCBI Taxonomy" id="602034"/>
    <lineage>
        <taxon>Eukaryota</taxon>
        <taxon>Fungi</taxon>
        <taxon>Dikarya</taxon>
        <taxon>Ascomycota</taxon>
        <taxon>Pezizomycotina</taxon>
        <taxon>Leotiomycetes</taxon>
        <taxon>Helotiales</taxon>
        <taxon>Lachnaceae</taxon>
        <taxon>Lachnellula</taxon>
    </lineage>
</organism>
<dbReference type="Pfam" id="PF01055">
    <property type="entry name" value="Glyco_hydro_31_2nd"/>
    <property type="match status" value="1"/>
</dbReference>
<dbReference type="Gene3D" id="3.20.20.80">
    <property type="entry name" value="Glycosidases"/>
    <property type="match status" value="1"/>
</dbReference>